<dbReference type="InterPro" id="IPR002059">
    <property type="entry name" value="CSP_DNA-bd"/>
</dbReference>
<feature type="domain" description="CSD" evidence="2">
    <location>
        <begin position="2"/>
        <end position="67"/>
    </location>
</feature>
<protein>
    <recommendedName>
        <fullName evidence="2">CSD domain-containing protein</fullName>
    </recommendedName>
</protein>
<dbReference type="Proteomes" id="UP000321812">
    <property type="component" value="Unassembled WGS sequence"/>
</dbReference>
<dbReference type="InterPro" id="IPR012340">
    <property type="entry name" value="NA-bd_OB-fold"/>
</dbReference>
<feature type="transmembrane region" description="Helical" evidence="1">
    <location>
        <begin position="226"/>
        <end position="243"/>
    </location>
</feature>
<dbReference type="Gene3D" id="2.40.50.140">
    <property type="entry name" value="Nucleic acid-binding proteins"/>
    <property type="match status" value="1"/>
</dbReference>
<evidence type="ECO:0000256" key="1">
    <source>
        <dbReference type="SAM" id="Phobius"/>
    </source>
</evidence>
<evidence type="ECO:0000259" key="2">
    <source>
        <dbReference type="PROSITE" id="PS51857"/>
    </source>
</evidence>
<comment type="caution">
    <text evidence="3">The sequence shown here is derived from an EMBL/GenBank/DDBJ whole genome shotgun (WGS) entry which is preliminary data.</text>
</comment>
<reference evidence="3 4" key="1">
    <citation type="submission" date="2019-07" db="EMBL/GenBank/DDBJ databases">
        <title>Rapid identification of Enteric Bacteria from Whole Genome Sequences (WGS) using Average Nucleotide Identity (ANI).</title>
        <authorList>
            <person name="Lane C."/>
        </authorList>
    </citation>
    <scope>NUCLEOTIDE SEQUENCE [LARGE SCALE GENOMIC DNA]</scope>
    <source>
        <strain evidence="3 4">D2411</strain>
    </source>
</reference>
<proteinExistence type="predicted"/>
<dbReference type="GO" id="GO:0005829">
    <property type="term" value="C:cytosol"/>
    <property type="evidence" value="ECO:0007669"/>
    <property type="project" value="UniProtKB-ARBA"/>
</dbReference>
<dbReference type="SMART" id="SM00357">
    <property type="entry name" value="CSP"/>
    <property type="match status" value="1"/>
</dbReference>
<keyword evidence="1" id="KW-0472">Membrane</keyword>
<keyword evidence="1" id="KW-1133">Transmembrane helix</keyword>
<dbReference type="GO" id="GO:0003676">
    <property type="term" value="F:nucleic acid binding"/>
    <property type="evidence" value="ECO:0007669"/>
    <property type="project" value="InterPro"/>
</dbReference>
<dbReference type="InterPro" id="IPR011129">
    <property type="entry name" value="CSD"/>
</dbReference>
<dbReference type="Pfam" id="PF00313">
    <property type="entry name" value="CSD"/>
    <property type="match status" value="1"/>
</dbReference>
<accession>A0A562XM63</accession>
<name>A0A562XM63_CAMHY</name>
<dbReference type="EMBL" id="VOAP01000002">
    <property type="protein sequence ID" value="TWO23198.1"/>
    <property type="molecule type" value="Genomic_DNA"/>
</dbReference>
<organism evidence="3 4">
    <name type="scientific">Campylobacter hyointestinalis</name>
    <dbReference type="NCBI Taxonomy" id="198"/>
    <lineage>
        <taxon>Bacteria</taxon>
        <taxon>Pseudomonadati</taxon>
        <taxon>Campylobacterota</taxon>
        <taxon>Epsilonproteobacteria</taxon>
        <taxon>Campylobacterales</taxon>
        <taxon>Campylobacteraceae</taxon>
        <taxon>Campylobacter</taxon>
    </lineage>
</organism>
<dbReference type="SUPFAM" id="SSF50249">
    <property type="entry name" value="Nucleic acid-binding proteins"/>
    <property type="match status" value="1"/>
</dbReference>
<keyword evidence="1" id="KW-0812">Transmembrane</keyword>
<sequence>MFLRGIVKTYLSEKQYGFIKGDDGKDYFFHHSSFKNKNDIDKLCEGLYLHFEQKATPKGYSAIQIELVEQNITIGYEIPDTIYTSKNSDIKGWEVIEVSNWIVHGSSINSPDSAKEDMIHGAKLIGANALFNIQYYKTTGSERGTGSRTYYYTIHNFRGRAANIARKSPNGQYNLDDLKQINSNAKTLKTSLVKKTTSAKIKRMLFWLIVFLLISILWIYKKDFAIIGTIGLVILASFLSHATDYDSWLEEIK</sequence>
<dbReference type="PROSITE" id="PS51857">
    <property type="entry name" value="CSD_2"/>
    <property type="match status" value="1"/>
</dbReference>
<gene>
    <name evidence="3" type="ORF">YZ82_01260</name>
</gene>
<feature type="transmembrane region" description="Helical" evidence="1">
    <location>
        <begin position="204"/>
        <end position="220"/>
    </location>
</feature>
<dbReference type="AlphaFoldDB" id="A0A562XM63"/>
<evidence type="ECO:0000313" key="4">
    <source>
        <dbReference type="Proteomes" id="UP000321812"/>
    </source>
</evidence>
<evidence type="ECO:0000313" key="3">
    <source>
        <dbReference type="EMBL" id="TWO23198.1"/>
    </source>
</evidence>